<evidence type="ECO:0000313" key="1">
    <source>
        <dbReference type="EMBL" id="RVD80045.1"/>
    </source>
</evidence>
<name>A0AA94ET88_9PSED</name>
<protein>
    <recommendedName>
        <fullName evidence="3">Phage tail protein</fullName>
    </recommendedName>
</protein>
<dbReference type="Proteomes" id="UP000288002">
    <property type="component" value="Unassembled WGS sequence"/>
</dbReference>
<sequence>MNIDWSKLVTKAMKDAAAAAAALTAAKVELAAYNLIAVEQIARIQDRVDTIGYGIDVGEATEEDEAEQAQLIISLKVWKGYKFALGKVTLQPNWYQASVWPAQPPTPEIIAAPLLGELDINRCAVNLHDDHSLFRLTYIQRISFWNI</sequence>
<gene>
    <name evidence="1" type="ORF">A9HBioS_0569</name>
</gene>
<dbReference type="EMBL" id="MKWS01000001">
    <property type="protein sequence ID" value="RVD80045.1"/>
    <property type="molecule type" value="Genomic_DNA"/>
</dbReference>
<evidence type="ECO:0000313" key="2">
    <source>
        <dbReference type="Proteomes" id="UP000288002"/>
    </source>
</evidence>
<evidence type="ECO:0008006" key="3">
    <source>
        <dbReference type="Google" id="ProtNLM"/>
    </source>
</evidence>
<reference evidence="1 2" key="1">
    <citation type="submission" date="2016-10" db="EMBL/GenBank/DDBJ databases">
        <title>Search of new enzymes for the oxidation of sulfur compounds.</title>
        <authorList>
            <person name="Novo A."/>
            <person name="Moreira I.S."/>
            <person name="Castro P.M."/>
        </authorList>
    </citation>
    <scope>NUCLEOTIDE SEQUENCE [LARGE SCALE GENOMIC DNA]</scope>
    <source>
        <strain evidence="1 2">A9</strain>
    </source>
</reference>
<comment type="caution">
    <text evidence="1">The sequence shown here is derived from an EMBL/GenBank/DDBJ whole genome shotgun (WGS) entry which is preliminary data.</text>
</comment>
<dbReference type="RefSeq" id="WP_254432759.1">
    <property type="nucleotide sequence ID" value="NZ_MKWS01000001.1"/>
</dbReference>
<accession>A0AA94ET88</accession>
<proteinExistence type="predicted"/>
<dbReference type="AlphaFoldDB" id="A0AA94ET88"/>
<organism evidence="1 2">
    <name type="scientific">Pseudomonas koreensis</name>
    <dbReference type="NCBI Taxonomy" id="198620"/>
    <lineage>
        <taxon>Bacteria</taxon>
        <taxon>Pseudomonadati</taxon>
        <taxon>Pseudomonadota</taxon>
        <taxon>Gammaproteobacteria</taxon>
        <taxon>Pseudomonadales</taxon>
        <taxon>Pseudomonadaceae</taxon>
        <taxon>Pseudomonas</taxon>
    </lineage>
</organism>